<dbReference type="Proteomes" id="UP000217785">
    <property type="component" value="Unassembled WGS sequence"/>
</dbReference>
<accession>A0A292YQB2</accession>
<feature type="chain" id="PRO_5013285180" evidence="1">
    <location>
        <begin position="25"/>
        <end position="223"/>
    </location>
</feature>
<evidence type="ECO:0000313" key="3">
    <source>
        <dbReference type="EMBL" id="GAX90680.1"/>
    </source>
</evidence>
<organism evidence="3 4">
    <name type="scientific">Effusibacillus lacus</name>
    <dbReference type="NCBI Taxonomy" id="1348429"/>
    <lineage>
        <taxon>Bacteria</taxon>
        <taxon>Bacillati</taxon>
        <taxon>Bacillota</taxon>
        <taxon>Bacilli</taxon>
        <taxon>Bacillales</taxon>
        <taxon>Alicyclobacillaceae</taxon>
        <taxon>Effusibacillus</taxon>
    </lineage>
</organism>
<dbReference type="InterPro" id="IPR025510">
    <property type="entry name" value="DUF4397"/>
</dbReference>
<protein>
    <submittedName>
        <fullName evidence="3">Peptidase</fullName>
    </submittedName>
</protein>
<dbReference type="OrthoDB" id="9783299at2"/>
<comment type="caution">
    <text evidence="3">The sequence shown here is derived from an EMBL/GenBank/DDBJ whole genome shotgun (WGS) entry which is preliminary data.</text>
</comment>
<evidence type="ECO:0000259" key="2">
    <source>
        <dbReference type="Pfam" id="PF14344"/>
    </source>
</evidence>
<dbReference type="AlphaFoldDB" id="A0A292YQB2"/>
<reference evidence="4" key="1">
    <citation type="submission" date="2017-07" db="EMBL/GenBank/DDBJ databases">
        <title>Draft genome sequence of Effusibacillus lacus strain skLN1.</title>
        <authorList>
            <person name="Watanabe M."/>
            <person name="Kojima H."/>
            <person name="Fukui M."/>
        </authorList>
    </citation>
    <scope>NUCLEOTIDE SEQUENCE [LARGE SCALE GENOMIC DNA]</scope>
    <source>
        <strain evidence="4">skLN1</strain>
    </source>
</reference>
<dbReference type="EMBL" id="BDUF01000061">
    <property type="protein sequence ID" value="GAX90680.1"/>
    <property type="molecule type" value="Genomic_DNA"/>
</dbReference>
<proteinExistence type="predicted"/>
<keyword evidence="1" id="KW-0732">Signal</keyword>
<sequence length="223" mass="23340">MVKRILIGLLTLMMATFFSGMATAAEPAPQQAMVRVVHASPDAPAADVYVDGKPAITGLVFKQATGYLSLSPGRHEVKIYPSSARGKGNPVIKQTLTVEAGMKYSAAAVGKLANLELLVTSNAKMGTEGKAKVRFIHASPDAPAVDIAVKGGDVLFVNVPFKGIANYQEVTPGKVDLEVRAAGTQDVVLTLPGIELQPNTVYSVYAAGLVKGKPELGALLIKE</sequence>
<evidence type="ECO:0000313" key="4">
    <source>
        <dbReference type="Proteomes" id="UP000217785"/>
    </source>
</evidence>
<dbReference type="Pfam" id="PF14344">
    <property type="entry name" value="DUF4397"/>
    <property type="match status" value="1"/>
</dbReference>
<dbReference type="RefSeq" id="WP_096182427.1">
    <property type="nucleotide sequence ID" value="NZ_BDUF01000061.1"/>
</dbReference>
<keyword evidence="4" id="KW-1185">Reference proteome</keyword>
<evidence type="ECO:0000256" key="1">
    <source>
        <dbReference type="SAM" id="SignalP"/>
    </source>
</evidence>
<gene>
    <name evidence="3" type="ORF">EFBL_2318</name>
</gene>
<feature type="domain" description="DUF4397" evidence="2">
    <location>
        <begin position="32"/>
        <end position="148"/>
    </location>
</feature>
<name>A0A292YQB2_9BACL</name>
<feature type="signal peptide" evidence="1">
    <location>
        <begin position="1"/>
        <end position="24"/>
    </location>
</feature>